<dbReference type="Gene3D" id="3.30.310.130">
    <property type="entry name" value="Ubiquitin-related"/>
    <property type="match status" value="1"/>
</dbReference>
<dbReference type="GeneID" id="20646010"/>
<keyword evidence="3" id="KW-1185">Reference proteome</keyword>
<dbReference type="SUPFAM" id="SSF54001">
    <property type="entry name" value="Cysteine proteinases"/>
    <property type="match status" value="1"/>
</dbReference>
<feature type="region of interest" description="Disordered" evidence="1">
    <location>
        <begin position="23"/>
        <end position="83"/>
    </location>
</feature>
<dbReference type="KEGG" id="psoj:PHYSODRAFT_329870"/>
<organism evidence="2 3">
    <name type="scientific">Phytophthora sojae (strain P6497)</name>
    <name type="common">Soybean stem and root rot agent</name>
    <name type="synonym">Phytophthora megasperma f. sp. glycines</name>
    <dbReference type="NCBI Taxonomy" id="1094619"/>
    <lineage>
        <taxon>Eukaryota</taxon>
        <taxon>Sar</taxon>
        <taxon>Stramenopiles</taxon>
        <taxon>Oomycota</taxon>
        <taxon>Peronosporomycetes</taxon>
        <taxon>Peronosporales</taxon>
        <taxon>Peronosporaceae</taxon>
        <taxon>Phytophthora</taxon>
    </lineage>
</organism>
<dbReference type="Gene3D" id="1.10.418.20">
    <property type="match status" value="1"/>
</dbReference>
<feature type="compositionally biased region" description="Polar residues" evidence="1">
    <location>
        <begin position="55"/>
        <end position="64"/>
    </location>
</feature>
<dbReference type="RefSeq" id="XP_009524708.1">
    <property type="nucleotide sequence ID" value="XM_009526413.1"/>
</dbReference>
<evidence type="ECO:0000313" key="2">
    <source>
        <dbReference type="EMBL" id="EGZ21991.1"/>
    </source>
</evidence>
<dbReference type="InParanoid" id="G4ZAA6"/>
<name>G4ZAA6_PHYSP</name>
<evidence type="ECO:0000256" key="1">
    <source>
        <dbReference type="SAM" id="MobiDB-lite"/>
    </source>
</evidence>
<proteinExistence type="predicted"/>
<dbReference type="AlphaFoldDB" id="G4ZAA6"/>
<evidence type="ECO:0000313" key="3">
    <source>
        <dbReference type="Proteomes" id="UP000002640"/>
    </source>
</evidence>
<accession>G4ZAA6</accession>
<protein>
    <recommendedName>
        <fullName evidence="4">Ubiquitin-like protease family profile domain-containing protein</fullName>
    </recommendedName>
</protein>
<reference evidence="2 3" key="1">
    <citation type="journal article" date="2006" name="Science">
        <title>Phytophthora genome sequences uncover evolutionary origins and mechanisms of pathogenesis.</title>
        <authorList>
            <person name="Tyler B.M."/>
            <person name="Tripathy S."/>
            <person name="Zhang X."/>
            <person name="Dehal P."/>
            <person name="Jiang R.H."/>
            <person name="Aerts A."/>
            <person name="Arredondo F.D."/>
            <person name="Baxter L."/>
            <person name="Bensasson D."/>
            <person name="Beynon J.L."/>
            <person name="Chapman J."/>
            <person name="Damasceno C.M."/>
            <person name="Dorrance A.E."/>
            <person name="Dou D."/>
            <person name="Dickerman A.W."/>
            <person name="Dubchak I.L."/>
            <person name="Garbelotto M."/>
            <person name="Gijzen M."/>
            <person name="Gordon S.G."/>
            <person name="Govers F."/>
            <person name="Grunwald N.J."/>
            <person name="Huang W."/>
            <person name="Ivors K.L."/>
            <person name="Jones R.W."/>
            <person name="Kamoun S."/>
            <person name="Krampis K."/>
            <person name="Lamour K.H."/>
            <person name="Lee M.K."/>
            <person name="McDonald W.H."/>
            <person name="Medina M."/>
            <person name="Meijer H.J."/>
            <person name="Nordberg E.K."/>
            <person name="Maclean D.J."/>
            <person name="Ospina-Giraldo M.D."/>
            <person name="Morris P.F."/>
            <person name="Phuntumart V."/>
            <person name="Putnam N.H."/>
            <person name="Rash S."/>
            <person name="Rose J.K."/>
            <person name="Sakihama Y."/>
            <person name="Salamov A.A."/>
            <person name="Savidor A."/>
            <person name="Scheuring C.F."/>
            <person name="Smith B.M."/>
            <person name="Sobral B.W."/>
            <person name="Terry A."/>
            <person name="Torto-Alalibo T.A."/>
            <person name="Win J."/>
            <person name="Xu Z."/>
            <person name="Zhang H."/>
            <person name="Grigoriev I.V."/>
            <person name="Rokhsar D.S."/>
            <person name="Boore J.L."/>
        </authorList>
    </citation>
    <scope>NUCLEOTIDE SEQUENCE [LARGE SCALE GENOMIC DNA]</scope>
    <source>
        <strain evidence="2 3">P6497</strain>
    </source>
</reference>
<dbReference type="EMBL" id="JH159153">
    <property type="protein sequence ID" value="EGZ21991.1"/>
    <property type="molecule type" value="Genomic_DNA"/>
</dbReference>
<dbReference type="Proteomes" id="UP000002640">
    <property type="component" value="Unassembled WGS sequence"/>
</dbReference>
<dbReference type="InterPro" id="IPR038765">
    <property type="entry name" value="Papain-like_cys_pep_sf"/>
</dbReference>
<evidence type="ECO:0008006" key="4">
    <source>
        <dbReference type="Google" id="ProtNLM"/>
    </source>
</evidence>
<sequence length="296" mass="33124">MMKFCLKIPVFAKLRERTQHTRVRRFMGRYNPKNVKTAPARAALRESAQDPPTKDPTTNQLTNPSVEESSSESDDVSASSQSSAMAAGHRRLKRLDQALLDTHSGAVRTLAYQSPFLWQAGNMVMGTVVDYCVSRFAKRTEGLVFPVLAAVFAEIVFAYERRTERVRSATEITGDMTWLGKPSGEMVFYHVNSVAGVHEPDYLFAVLKWVFQARHSGAAGTFKNSSFVYVSKPRQANRVDCGIYMLYYLGKVKCYIENHQPRALMDVMRLLTIGSFNSSSAESARASLLTQVTRNA</sequence>
<gene>
    <name evidence="2" type="ORF">PHYSODRAFT_329870</name>
</gene>